<accession>A0A6H1U2U4</accession>
<protein>
    <submittedName>
        <fullName evidence="1">Prepilin-type cleavage/methylation domain-containing protein</fullName>
    </submittedName>
</protein>
<dbReference type="Gene3D" id="3.30.700.10">
    <property type="entry name" value="Glycoprotein, Type 4 Pilin"/>
    <property type="match status" value="1"/>
</dbReference>
<dbReference type="EMBL" id="CP051167">
    <property type="protein sequence ID" value="QIZ72975.1"/>
    <property type="molecule type" value="Genomic_DNA"/>
</dbReference>
<organism evidence="1 2">
    <name type="scientific">Oxynema aestuarii AP17</name>
    <dbReference type="NCBI Taxonomy" id="2064643"/>
    <lineage>
        <taxon>Bacteria</taxon>
        <taxon>Bacillati</taxon>
        <taxon>Cyanobacteriota</taxon>
        <taxon>Cyanophyceae</taxon>
        <taxon>Oscillatoriophycideae</taxon>
        <taxon>Oscillatoriales</taxon>
        <taxon>Oscillatoriaceae</taxon>
        <taxon>Oxynema</taxon>
        <taxon>Oxynema aestuarii</taxon>
    </lineage>
</organism>
<proteinExistence type="predicted"/>
<reference evidence="1 2" key="1">
    <citation type="submission" date="2020-04" db="EMBL/GenBank/DDBJ databases">
        <authorList>
            <person name="Basu S."/>
            <person name="Maruthanayagam V."/>
            <person name="Chakraborty S."/>
            <person name="Pramanik A."/>
            <person name="Mukherjee J."/>
            <person name="Brink B."/>
        </authorList>
    </citation>
    <scope>NUCLEOTIDE SEQUENCE [LARGE SCALE GENOMIC DNA]</scope>
    <source>
        <strain evidence="1 2">AP17</strain>
    </source>
</reference>
<dbReference type="InterPro" id="IPR045584">
    <property type="entry name" value="Pilin-like"/>
</dbReference>
<name>A0A6H1U2U4_9CYAN</name>
<dbReference type="AlphaFoldDB" id="A0A6H1U2U4"/>
<dbReference type="RefSeq" id="WP_168571122.1">
    <property type="nucleotide sequence ID" value="NZ_CP051167.1"/>
</dbReference>
<keyword evidence="2" id="KW-1185">Reference proteome</keyword>
<dbReference type="KEGG" id="oxy:HCG48_22185"/>
<evidence type="ECO:0000313" key="1">
    <source>
        <dbReference type="EMBL" id="QIZ72975.1"/>
    </source>
</evidence>
<gene>
    <name evidence="1" type="ORF">HCG48_22185</name>
</gene>
<dbReference type="SUPFAM" id="SSF54523">
    <property type="entry name" value="Pili subunits"/>
    <property type="match status" value="1"/>
</dbReference>
<dbReference type="Proteomes" id="UP000500857">
    <property type="component" value="Chromosome"/>
</dbReference>
<evidence type="ECO:0000313" key="2">
    <source>
        <dbReference type="Proteomes" id="UP000500857"/>
    </source>
</evidence>
<sequence length="146" mass="16508">MIAILAAIAIPSWFGLTNRSRLNKAQDRVYMAIREAQRQAKQNKTIYQASFRNHNNTAQWAIHPATRTPESGEWQTIDREIKIQEDGSTFYQHPATEAWRVQFNDKGHTNGRMGRVIVSLQNGGDNNRCVVVSTLLGALRKPAESC</sequence>